<sequence>MIEDNINADKALERCAKQMNIDPEPITNCASNEHGSILLKKHGDDTNIIKPNFIPTITLNGSRDVV</sequence>
<keyword evidence="2" id="KW-1185">Reference proteome</keyword>
<name>A0ABN8IB78_9NEOP</name>
<organism evidence="1 2">
    <name type="scientific">Iphiclides podalirius</name>
    <name type="common">scarce swallowtail</name>
    <dbReference type="NCBI Taxonomy" id="110791"/>
    <lineage>
        <taxon>Eukaryota</taxon>
        <taxon>Metazoa</taxon>
        <taxon>Ecdysozoa</taxon>
        <taxon>Arthropoda</taxon>
        <taxon>Hexapoda</taxon>
        <taxon>Insecta</taxon>
        <taxon>Pterygota</taxon>
        <taxon>Neoptera</taxon>
        <taxon>Endopterygota</taxon>
        <taxon>Lepidoptera</taxon>
        <taxon>Glossata</taxon>
        <taxon>Ditrysia</taxon>
        <taxon>Papilionoidea</taxon>
        <taxon>Papilionidae</taxon>
        <taxon>Papilioninae</taxon>
        <taxon>Iphiclides</taxon>
    </lineage>
</organism>
<proteinExistence type="predicted"/>
<dbReference type="EMBL" id="OW152814">
    <property type="protein sequence ID" value="CAH2050332.1"/>
    <property type="molecule type" value="Genomic_DNA"/>
</dbReference>
<protein>
    <submittedName>
        <fullName evidence="1">Uncharacterized protein</fullName>
    </submittedName>
</protein>
<accession>A0ABN8IB78</accession>
<evidence type="ECO:0000313" key="1">
    <source>
        <dbReference type="EMBL" id="CAH2050332.1"/>
    </source>
</evidence>
<dbReference type="Proteomes" id="UP000837857">
    <property type="component" value="Chromosome 2"/>
</dbReference>
<evidence type="ECO:0000313" key="2">
    <source>
        <dbReference type="Proteomes" id="UP000837857"/>
    </source>
</evidence>
<gene>
    <name evidence="1" type="ORF">IPOD504_LOCUS7384</name>
</gene>
<feature type="non-terminal residue" evidence="1">
    <location>
        <position position="66"/>
    </location>
</feature>
<reference evidence="1" key="1">
    <citation type="submission" date="2022-03" db="EMBL/GenBank/DDBJ databases">
        <authorList>
            <person name="Martin H S."/>
        </authorList>
    </citation>
    <scope>NUCLEOTIDE SEQUENCE</scope>
</reference>